<dbReference type="EMBL" id="CP002665">
    <property type="protein sequence ID" value="AEI12572.1"/>
    <property type="molecule type" value="Genomic_DNA"/>
</dbReference>
<accession>F7ZZS9</accession>
<keyword evidence="6 8" id="KW-0460">Magnesium</keyword>
<gene>
    <name evidence="8" type="primary">pnp</name>
    <name evidence="10" type="ordered locus">Celgi_2071</name>
</gene>
<evidence type="ECO:0000256" key="4">
    <source>
        <dbReference type="ARBA" id="ARBA00022695"/>
    </source>
</evidence>
<dbReference type="CDD" id="cd11364">
    <property type="entry name" value="RNase_PH_PNPase_2"/>
    <property type="match status" value="1"/>
</dbReference>
<dbReference type="AlphaFoldDB" id="F7ZZS9"/>
<sequence length="746" mass="79795">MEGPEIQFAEAVIDNGRFGTRTVRFETGRLAKQAAGSAAAYLDGDTMLLSATTAGKHPKEQFDFFPLTIDVEERQYAAGKIPGSFFRREGRPSTEAILACRLVDRPLRPLFVKGLRNEVQVVITVLAIHPDDAYDVLAINAASISTQLSGLPFSGPVGGVRIALVDGQWVAFPRYSERERATFDMVVAGRVVTAADGSSDVAIAMIEAEAPEKSWNLIQEGATAPTEEIVAAGLDAAKPFIRVLVEAQAELAAKAAKETQVFPTFPDYQADAYDAVEAASAGPLGEALSIADKQTRENRLDEIKAEVVAQLAEQFAGREKELSAAYRSVQKKLIRQRILTDGFRIDGRGLRDIRTLGAEVEVLPRVHGSALFERGETQILGVTTLNMLRMEQQLDTLSPETRKRYMHNYNFPPYSTGETGRVGSPKRREIGHGALAERALMPVLPSREEFPYAIRQVSEALGSNGSTSMGSVCASTLSLLNAGVPLRAPVAGIAMGLVSDTVDGQTRYAALTDILGAEDAFGDMDFKVAGTREFVTAIQLDTKLEGIPASVLAGALTQAKEARLAILDVIAEAIDVPDEMSPFAPRVITVKVPVDKIGEVIGPKGKMINQIQEETGADISIEDDGTVYIGATDGPSAEAARAAINAIANPHMPEIGERFVGTVVKTTTFGAFISLSPGKDGLLHISQIRKLVGGKRVENVEDVLAVGQKVQVEIGEIDPRGKLSLHAVIDEAAEQAGADDAEKADA</sequence>
<dbReference type="Pfam" id="PF00575">
    <property type="entry name" value="S1"/>
    <property type="match status" value="1"/>
</dbReference>
<comment type="subcellular location">
    <subcellularLocation>
        <location evidence="8">Cytoplasm</location>
    </subcellularLocation>
</comment>
<dbReference type="Pfam" id="PF00013">
    <property type="entry name" value="KH_1"/>
    <property type="match status" value="1"/>
</dbReference>
<dbReference type="InterPro" id="IPR001247">
    <property type="entry name" value="ExoRNase_PH_dom1"/>
</dbReference>
<evidence type="ECO:0000313" key="11">
    <source>
        <dbReference type="Proteomes" id="UP000000485"/>
    </source>
</evidence>
<comment type="catalytic activity">
    <reaction evidence="8">
        <text>RNA(n+1) + phosphate = RNA(n) + a ribonucleoside 5'-diphosphate</text>
        <dbReference type="Rhea" id="RHEA:22096"/>
        <dbReference type="Rhea" id="RHEA-COMP:14527"/>
        <dbReference type="Rhea" id="RHEA-COMP:17342"/>
        <dbReference type="ChEBI" id="CHEBI:43474"/>
        <dbReference type="ChEBI" id="CHEBI:57930"/>
        <dbReference type="ChEBI" id="CHEBI:140395"/>
        <dbReference type="EC" id="2.7.7.8"/>
    </reaction>
</comment>
<dbReference type="InterPro" id="IPR015848">
    <property type="entry name" value="PNPase_PH_RNA-bd_bac/org-type"/>
</dbReference>
<dbReference type="InterPro" id="IPR020568">
    <property type="entry name" value="Ribosomal_Su5_D2-typ_SF"/>
</dbReference>
<dbReference type="CDD" id="cd04472">
    <property type="entry name" value="S1_PNPase"/>
    <property type="match status" value="1"/>
</dbReference>
<evidence type="ECO:0000256" key="7">
    <source>
        <dbReference type="ARBA" id="ARBA00022884"/>
    </source>
</evidence>
<dbReference type="KEGG" id="cga:Celgi_2071"/>
<dbReference type="FunFam" id="3.30.1370.10:FF:000001">
    <property type="entry name" value="Polyribonucleotide nucleotidyltransferase"/>
    <property type="match status" value="1"/>
</dbReference>
<dbReference type="Gene3D" id="3.30.230.70">
    <property type="entry name" value="GHMP Kinase, N-terminal domain"/>
    <property type="match status" value="2"/>
</dbReference>
<keyword evidence="11" id="KW-1185">Reference proteome</keyword>
<dbReference type="NCBIfam" id="TIGR03591">
    <property type="entry name" value="polynuc_phos"/>
    <property type="match status" value="1"/>
</dbReference>
<dbReference type="InterPro" id="IPR012340">
    <property type="entry name" value="NA-bd_OB-fold"/>
</dbReference>
<evidence type="ECO:0000256" key="8">
    <source>
        <dbReference type="HAMAP-Rule" id="MF_01595"/>
    </source>
</evidence>
<dbReference type="SUPFAM" id="SSF46915">
    <property type="entry name" value="Polynucleotide phosphorylase/guanosine pentaphosphate synthase (PNPase/GPSI), domain 3"/>
    <property type="match status" value="1"/>
</dbReference>
<keyword evidence="5 8" id="KW-0479">Metal-binding</keyword>
<dbReference type="Gene3D" id="3.30.1370.10">
    <property type="entry name" value="K Homology domain, type 1"/>
    <property type="match status" value="1"/>
</dbReference>
<dbReference type="SUPFAM" id="SSF54791">
    <property type="entry name" value="Eukaryotic type KH-domain (KH-domain type I)"/>
    <property type="match status" value="1"/>
</dbReference>
<evidence type="ECO:0000256" key="3">
    <source>
        <dbReference type="ARBA" id="ARBA00022679"/>
    </source>
</evidence>
<feature type="domain" description="S1 motif" evidence="9">
    <location>
        <begin position="656"/>
        <end position="728"/>
    </location>
</feature>
<dbReference type="InterPro" id="IPR012162">
    <property type="entry name" value="PNPase"/>
</dbReference>
<reference evidence="11" key="1">
    <citation type="submission" date="2011-04" db="EMBL/GenBank/DDBJ databases">
        <title>Complete sequence of Cellvibrio gilvus ATCC 13127.</title>
        <authorList>
            <person name="Lucas S."/>
            <person name="Han J."/>
            <person name="Lapidus A."/>
            <person name="Cheng J.-F."/>
            <person name="Goodwin L."/>
            <person name="Pitluck S."/>
            <person name="Peters L."/>
            <person name="Munk A."/>
            <person name="Detter J.C."/>
            <person name="Han C."/>
            <person name="Tapia R."/>
            <person name="Land M."/>
            <person name="Hauser L."/>
            <person name="Kyrpides N."/>
            <person name="Ivanova N."/>
            <person name="Ovchinnikova G."/>
            <person name="Pagani I."/>
            <person name="Mead D."/>
            <person name="Brumm P."/>
            <person name="Woyke T."/>
        </authorList>
    </citation>
    <scope>NUCLEOTIDE SEQUENCE [LARGE SCALE GENOMIC DNA]</scope>
    <source>
        <strain evidence="11">ATCC 13127 / NRRL B-14078</strain>
    </source>
</reference>
<dbReference type="GO" id="GO:0006402">
    <property type="term" value="P:mRNA catabolic process"/>
    <property type="evidence" value="ECO:0007669"/>
    <property type="project" value="UniProtKB-UniRule"/>
</dbReference>
<dbReference type="eggNOG" id="COG1185">
    <property type="taxonomic scope" value="Bacteria"/>
</dbReference>
<dbReference type="InterPro" id="IPR036345">
    <property type="entry name" value="ExoRNase_PH_dom2_sf"/>
</dbReference>
<organism evidence="10 11">
    <name type="scientific">Cellulomonas gilvus (strain ATCC 13127 / NRRL B-14078)</name>
    <name type="common">Cellvibrio gilvus</name>
    <dbReference type="NCBI Taxonomy" id="593907"/>
    <lineage>
        <taxon>Bacteria</taxon>
        <taxon>Bacillati</taxon>
        <taxon>Actinomycetota</taxon>
        <taxon>Actinomycetes</taxon>
        <taxon>Micrococcales</taxon>
        <taxon>Cellulomonadaceae</taxon>
        <taxon>Cellulomonas</taxon>
    </lineage>
</organism>
<dbReference type="InterPro" id="IPR027408">
    <property type="entry name" value="PNPase/RNase_PH_dom_sf"/>
</dbReference>
<dbReference type="GO" id="GO:0003723">
    <property type="term" value="F:RNA binding"/>
    <property type="evidence" value="ECO:0007669"/>
    <property type="project" value="UniProtKB-UniRule"/>
</dbReference>
<keyword evidence="2 8" id="KW-0963">Cytoplasm</keyword>
<dbReference type="PANTHER" id="PTHR11252:SF0">
    <property type="entry name" value="POLYRIBONUCLEOTIDE NUCLEOTIDYLTRANSFERASE 1, MITOCHONDRIAL"/>
    <property type="match status" value="1"/>
</dbReference>
<evidence type="ECO:0000259" key="9">
    <source>
        <dbReference type="PROSITE" id="PS50126"/>
    </source>
</evidence>
<dbReference type="InterPro" id="IPR004087">
    <property type="entry name" value="KH_dom"/>
</dbReference>
<dbReference type="PANTHER" id="PTHR11252">
    <property type="entry name" value="POLYRIBONUCLEOTIDE NUCLEOTIDYLTRANSFERASE"/>
    <property type="match status" value="1"/>
</dbReference>
<evidence type="ECO:0000256" key="2">
    <source>
        <dbReference type="ARBA" id="ARBA00022490"/>
    </source>
</evidence>
<dbReference type="GO" id="GO:0005829">
    <property type="term" value="C:cytosol"/>
    <property type="evidence" value="ECO:0007669"/>
    <property type="project" value="TreeGrafter"/>
</dbReference>
<dbReference type="GO" id="GO:0006396">
    <property type="term" value="P:RNA processing"/>
    <property type="evidence" value="ECO:0007669"/>
    <property type="project" value="InterPro"/>
</dbReference>
<evidence type="ECO:0000313" key="10">
    <source>
        <dbReference type="EMBL" id="AEI12572.1"/>
    </source>
</evidence>
<dbReference type="InterPro" id="IPR036612">
    <property type="entry name" value="KH_dom_type_1_sf"/>
</dbReference>
<dbReference type="PROSITE" id="PS50084">
    <property type="entry name" value="KH_TYPE_1"/>
    <property type="match status" value="1"/>
</dbReference>
<dbReference type="InterPro" id="IPR004088">
    <property type="entry name" value="KH_dom_type_1"/>
</dbReference>
<evidence type="ECO:0000256" key="5">
    <source>
        <dbReference type="ARBA" id="ARBA00022723"/>
    </source>
</evidence>
<name>F7ZZS9_CELGA</name>
<comment type="similarity">
    <text evidence="1 8">Belongs to the polyribonucleotide nucleotidyltransferase family.</text>
</comment>
<feature type="binding site" evidence="8">
    <location>
        <position position="519"/>
    </location>
    <ligand>
        <name>Mg(2+)</name>
        <dbReference type="ChEBI" id="CHEBI:18420"/>
    </ligand>
</feature>
<dbReference type="SMART" id="SM00316">
    <property type="entry name" value="S1"/>
    <property type="match status" value="1"/>
</dbReference>
<dbReference type="InterPro" id="IPR036456">
    <property type="entry name" value="PNPase_PH_RNA-bd_sf"/>
</dbReference>
<comment type="cofactor">
    <cofactor evidence="8">
        <name>Mg(2+)</name>
        <dbReference type="ChEBI" id="CHEBI:18420"/>
    </cofactor>
</comment>
<dbReference type="PROSITE" id="PS50126">
    <property type="entry name" value="S1"/>
    <property type="match status" value="1"/>
</dbReference>
<feature type="binding site" evidence="8">
    <location>
        <position position="525"/>
    </location>
    <ligand>
        <name>Mg(2+)</name>
        <dbReference type="ChEBI" id="CHEBI:18420"/>
    </ligand>
</feature>
<dbReference type="FunFam" id="3.30.230.70:FF:000001">
    <property type="entry name" value="Polyribonucleotide nucleotidyltransferase"/>
    <property type="match status" value="1"/>
</dbReference>
<evidence type="ECO:0000256" key="6">
    <source>
        <dbReference type="ARBA" id="ARBA00022842"/>
    </source>
</evidence>
<keyword evidence="4 8" id="KW-0548">Nucleotidyltransferase</keyword>
<dbReference type="Proteomes" id="UP000000485">
    <property type="component" value="Chromosome"/>
</dbReference>
<dbReference type="SMART" id="SM00322">
    <property type="entry name" value="KH"/>
    <property type="match status" value="1"/>
</dbReference>
<dbReference type="InterPro" id="IPR003029">
    <property type="entry name" value="S1_domain"/>
</dbReference>
<dbReference type="CDD" id="cd02393">
    <property type="entry name" value="KH-I_PNPase"/>
    <property type="match status" value="1"/>
</dbReference>
<dbReference type="OrthoDB" id="9804305at2"/>
<dbReference type="GO" id="GO:0000175">
    <property type="term" value="F:3'-5'-RNA exonuclease activity"/>
    <property type="evidence" value="ECO:0007669"/>
    <property type="project" value="TreeGrafter"/>
</dbReference>
<keyword evidence="7 8" id="KW-0694">RNA-binding</keyword>
<comment type="function">
    <text evidence="8">Involved in mRNA degradation. Catalyzes the phosphorolysis of single-stranded polyribonucleotides processively in the 3'- to 5'-direction.</text>
</comment>
<dbReference type="GO" id="GO:0000287">
    <property type="term" value="F:magnesium ion binding"/>
    <property type="evidence" value="ECO:0007669"/>
    <property type="project" value="UniProtKB-UniRule"/>
</dbReference>
<dbReference type="HAMAP" id="MF_01595">
    <property type="entry name" value="PNPase"/>
    <property type="match status" value="1"/>
</dbReference>
<dbReference type="NCBIfam" id="TIGR02696">
    <property type="entry name" value="pppGpp_PNP"/>
    <property type="match status" value="1"/>
</dbReference>
<dbReference type="PIRSF" id="PIRSF005499">
    <property type="entry name" value="PNPase"/>
    <property type="match status" value="1"/>
</dbReference>
<dbReference type="RefSeq" id="WP_013884090.1">
    <property type="nucleotide sequence ID" value="NC_015671.1"/>
</dbReference>
<dbReference type="NCBIfam" id="NF008805">
    <property type="entry name" value="PRK11824.1"/>
    <property type="match status" value="1"/>
</dbReference>
<dbReference type="HOGENOM" id="CLU_004217_2_2_11"/>
<dbReference type="FunFam" id="2.40.50.140:FF:000069">
    <property type="entry name" value="Polyribonucleotide nucleotidyltransferase"/>
    <property type="match status" value="1"/>
</dbReference>
<protein>
    <recommendedName>
        <fullName evidence="8">Polyribonucleotide nucleotidyltransferase</fullName>
        <ecNumber evidence="8">2.7.7.8</ecNumber>
    </recommendedName>
    <alternativeName>
        <fullName evidence="8">Polynucleotide phosphorylase</fullName>
        <shortName evidence="8">PNPase</shortName>
    </alternativeName>
</protein>
<dbReference type="STRING" id="593907.Celgi_2071"/>
<dbReference type="GO" id="GO:0004654">
    <property type="term" value="F:polyribonucleotide nucleotidyltransferase activity"/>
    <property type="evidence" value="ECO:0007669"/>
    <property type="project" value="UniProtKB-UniRule"/>
</dbReference>
<dbReference type="Pfam" id="PF01138">
    <property type="entry name" value="RNase_PH"/>
    <property type="match status" value="2"/>
</dbReference>
<dbReference type="InterPro" id="IPR014069">
    <property type="entry name" value="GPSI/PNP"/>
</dbReference>
<dbReference type="FunFam" id="3.30.230.70:FF:000002">
    <property type="entry name" value="Polyribonucleotide nucleotidyltransferase"/>
    <property type="match status" value="1"/>
</dbReference>
<dbReference type="SUPFAM" id="SSF54211">
    <property type="entry name" value="Ribosomal protein S5 domain 2-like"/>
    <property type="match status" value="2"/>
</dbReference>
<dbReference type="EC" id="2.7.7.8" evidence="8"/>
<dbReference type="SUPFAM" id="SSF55666">
    <property type="entry name" value="Ribonuclease PH domain 2-like"/>
    <property type="match status" value="2"/>
</dbReference>
<dbReference type="Gene3D" id="2.40.50.140">
    <property type="entry name" value="Nucleic acid-binding proteins"/>
    <property type="match status" value="1"/>
</dbReference>
<evidence type="ECO:0000256" key="1">
    <source>
        <dbReference type="ARBA" id="ARBA00007404"/>
    </source>
</evidence>
<dbReference type="Pfam" id="PF03726">
    <property type="entry name" value="PNPase"/>
    <property type="match status" value="1"/>
</dbReference>
<keyword evidence="3 8" id="KW-0808">Transferase</keyword>
<proteinExistence type="inferred from homology"/>